<evidence type="ECO:0000313" key="1">
    <source>
        <dbReference type="EMBL" id="EEH35716.2"/>
    </source>
</evidence>
<protein>
    <submittedName>
        <fullName evidence="1">Uncharacterized protein</fullName>
    </submittedName>
</protein>
<organism evidence="1 2">
    <name type="scientific">Paracoccidioides lutzii (strain ATCC MYA-826 / Pb01)</name>
    <name type="common">Paracoccidioides brasiliensis</name>
    <dbReference type="NCBI Taxonomy" id="502779"/>
    <lineage>
        <taxon>Eukaryota</taxon>
        <taxon>Fungi</taxon>
        <taxon>Dikarya</taxon>
        <taxon>Ascomycota</taxon>
        <taxon>Pezizomycotina</taxon>
        <taxon>Eurotiomycetes</taxon>
        <taxon>Eurotiomycetidae</taxon>
        <taxon>Onygenales</taxon>
        <taxon>Ajellomycetaceae</taxon>
        <taxon>Paracoccidioides</taxon>
    </lineage>
</organism>
<dbReference type="AlphaFoldDB" id="C1GNE4"/>
<dbReference type="Proteomes" id="UP000002059">
    <property type="component" value="Partially assembled WGS sequence"/>
</dbReference>
<gene>
    <name evidence="1" type="ORF">PAAG_00039</name>
</gene>
<dbReference type="VEuPathDB" id="FungiDB:PAAG_00039"/>
<dbReference type="RefSeq" id="XP_015700216.1">
    <property type="nucleotide sequence ID" value="XM_015843881.1"/>
</dbReference>
<evidence type="ECO:0000313" key="2">
    <source>
        <dbReference type="Proteomes" id="UP000002059"/>
    </source>
</evidence>
<reference evidence="1 2" key="1">
    <citation type="journal article" date="2011" name="PLoS Genet.">
        <title>Comparative genomic analysis of human fungal pathogens causing paracoccidioidomycosis.</title>
        <authorList>
            <person name="Desjardins C.A."/>
            <person name="Champion M.D."/>
            <person name="Holder J.W."/>
            <person name="Muszewska A."/>
            <person name="Goldberg J."/>
            <person name="Bailao A.M."/>
            <person name="Brigido M.M."/>
            <person name="Ferreira M.E."/>
            <person name="Garcia A.M."/>
            <person name="Grynberg M."/>
            <person name="Gujja S."/>
            <person name="Heiman D.I."/>
            <person name="Henn M.R."/>
            <person name="Kodira C.D."/>
            <person name="Leon-Narvaez H."/>
            <person name="Longo L.V."/>
            <person name="Ma L.J."/>
            <person name="Malavazi I."/>
            <person name="Matsuo A.L."/>
            <person name="Morais F.V."/>
            <person name="Pereira M."/>
            <person name="Rodriguez-Brito S."/>
            <person name="Sakthikumar S."/>
            <person name="Salem-Izacc S.M."/>
            <person name="Sykes S.M."/>
            <person name="Teixeira M.M."/>
            <person name="Vallejo M.C."/>
            <person name="Walter M.E."/>
            <person name="Yandava C."/>
            <person name="Young S."/>
            <person name="Zeng Q."/>
            <person name="Zucker J."/>
            <person name="Felipe M.S."/>
            <person name="Goldman G.H."/>
            <person name="Haas B.J."/>
            <person name="McEwen J.G."/>
            <person name="Nino-Vega G."/>
            <person name="Puccia R."/>
            <person name="San-Blas G."/>
            <person name="Soares C.M."/>
            <person name="Birren B.W."/>
            <person name="Cuomo C.A."/>
        </authorList>
    </citation>
    <scope>NUCLEOTIDE SEQUENCE [LARGE SCALE GENOMIC DNA]</scope>
    <source>
        <strain evidence="2">ATCC MYA-826 / Pb01</strain>
    </source>
</reference>
<dbReference type="OrthoDB" id="2831558at2759"/>
<keyword evidence="2" id="KW-1185">Reference proteome</keyword>
<dbReference type="EMBL" id="KN293992">
    <property type="protein sequence ID" value="EEH35716.2"/>
    <property type="molecule type" value="Genomic_DNA"/>
</dbReference>
<accession>C1GNE4</accession>
<name>C1GNE4_PARBA</name>
<dbReference type="KEGG" id="pbl:PAAG_00039"/>
<proteinExistence type="predicted"/>
<sequence>MQSIHKNLTVLEIVKKNEQTYNKDAKLQCIILKKQKKVDIIQQRMKQETAHQITKQQKKMNKITRAAQQQIDKELRDEKKAQKDCLIKHAGNPTLLSLHLEAKHNMSVLFLVVRRRTPIAPRQKRRSRTSRSVRSTTPRHMLSVCDNFDLPSCLASRSRLTLGCEAPLLPGSILHFESTDFATRDGQTIPKRVFHFKISCLLHQRAFSLDRFSRAPYLNFGERCGRSRGRFVYDEEEQKKLRHVQYDLNVFAEIAAKAVGATQCVKVEKCPDGLFNKV</sequence>
<dbReference type="GeneID" id="9100986"/>
<dbReference type="HOGENOM" id="CLU_1001502_0_0_1"/>